<accession>A0A915PQ05</accession>
<dbReference type="AlphaFoldDB" id="A0A915PQ05"/>
<name>A0A915PQ05_9BILA</name>
<evidence type="ECO:0000313" key="2">
    <source>
        <dbReference type="Proteomes" id="UP000887581"/>
    </source>
</evidence>
<sequence>MRLLTLRWKFANCGTLTSEVHCTRIAPLQGSAANMDDSGKRVQEISATVADLTLKETLCLNFSDGMRTQIHTIEYVRMEQQFPVSASYKFAIPVITTSCICDCAGAEQHCTVDDYKYKNYVCYRTYHAHQSSSGCLMSSKSEVCCEVEFEPYASKTYTAVKLTQPDMIIILRHRIYERVTNQWAEAASEEFEAVVNRGSAKMETIDKRKMEIRTTTSRAIREMSNGMYYFANDNRVLMMGVRLNEPTESDIHKLGWFRTNGNSWFIRNGIIKITDSQHITMENCKGQLYLTRYNAEYFMTNGDRIMDLDLGYRVDEQNWIERVEISGDDRVIRVIHAEGTVIHGGKGTLIGYVHRSEDKSSTDWSFSIEIGTATRTKFTATIGGIPPGIISDRYVCLQPAGDATAEQCKWLNYEAAPLQQRQMAHRWQAGIGNCPGCNERGIENFLLKLDPRQWFDGLNSTTEAATFAFEIALIIATILATVLICTKCIIPLARCTISFSKPPKK</sequence>
<feature type="transmembrane region" description="Helical" evidence="1">
    <location>
        <begin position="467"/>
        <end position="490"/>
    </location>
</feature>
<dbReference type="PANTHER" id="PTHR37415">
    <property type="entry name" value="EFF-1A"/>
    <property type="match status" value="1"/>
</dbReference>
<dbReference type="Proteomes" id="UP000887581">
    <property type="component" value="Unplaced"/>
</dbReference>
<keyword evidence="1" id="KW-1133">Transmembrane helix</keyword>
<proteinExistence type="predicted"/>
<dbReference type="InterPro" id="IPR043076">
    <property type="entry name" value="Fusogen_EFF/AFF_dom3"/>
</dbReference>
<dbReference type="GO" id="GO:0000768">
    <property type="term" value="P:syncytium formation by plasma membrane fusion"/>
    <property type="evidence" value="ECO:0007669"/>
    <property type="project" value="TreeGrafter"/>
</dbReference>
<keyword evidence="1" id="KW-0812">Transmembrane</keyword>
<dbReference type="WBParaSite" id="sdigi.contig192.g5921.t1">
    <property type="protein sequence ID" value="sdigi.contig192.g5921.t1"/>
    <property type="gene ID" value="sdigi.contig192.g5921"/>
</dbReference>
<keyword evidence="1" id="KW-0472">Membrane</keyword>
<dbReference type="InterPro" id="IPR029213">
    <property type="entry name" value="Fusogen_EFF/AFF"/>
</dbReference>
<dbReference type="Pfam" id="PF14884">
    <property type="entry name" value="EFF-AFF"/>
    <property type="match status" value="1"/>
</dbReference>
<dbReference type="GO" id="GO:0044291">
    <property type="term" value="C:cell-cell contact zone"/>
    <property type="evidence" value="ECO:0007669"/>
    <property type="project" value="TreeGrafter"/>
</dbReference>
<keyword evidence="2" id="KW-1185">Reference proteome</keyword>
<evidence type="ECO:0000256" key="1">
    <source>
        <dbReference type="SAM" id="Phobius"/>
    </source>
</evidence>
<dbReference type="Gene3D" id="2.60.40.3980">
    <property type="entry name" value="Cell-cell fusogen EFF/AFF, domain 3"/>
    <property type="match status" value="1"/>
</dbReference>
<dbReference type="PANTHER" id="PTHR37415:SF1">
    <property type="entry name" value="CELL FUSION PROTEIN AFF-1"/>
    <property type="match status" value="1"/>
</dbReference>
<evidence type="ECO:0000313" key="3">
    <source>
        <dbReference type="WBParaSite" id="sdigi.contig192.g5921.t1"/>
    </source>
</evidence>
<organism evidence="2 3">
    <name type="scientific">Setaria digitata</name>
    <dbReference type="NCBI Taxonomy" id="48799"/>
    <lineage>
        <taxon>Eukaryota</taxon>
        <taxon>Metazoa</taxon>
        <taxon>Ecdysozoa</taxon>
        <taxon>Nematoda</taxon>
        <taxon>Chromadorea</taxon>
        <taxon>Rhabditida</taxon>
        <taxon>Spirurina</taxon>
        <taxon>Spiruromorpha</taxon>
        <taxon>Filarioidea</taxon>
        <taxon>Setariidae</taxon>
        <taxon>Setaria</taxon>
    </lineage>
</organism>
<protein>
    <submittedName>
        <fullName evidence="3">Uncharacterized protein</fullName>
    </submittedName>
</protein>
<dbReference type="Gene3D" id="2.60.98.60">
    <property type="entry name" value="Cell-cell fusogen EFF/AFF, domain 1"/>
    <property type="match status" value="1"/>
</dbReference>
<reference evidence="3" key="1">
    <citation type="submission" date="2022-11" db="UniProtKB">
        <authorList>
            <consortium name="WormBaseParasite"/>
        </authorList>
    </citation>
    <scope>IDENTIFICATION</scope>
</reference>